<dbReference type="RefSeq" id="WP_129076875.1">
    <property type="nucleotide sequence ID" value="NZ_QOUX01000001.1"/>
</dbReference>
<dbReference type="OrthoDB" id="2972540at2"/>
<keyword evidence="1" id="KW-0472">Membrane</keyword>
<evidence type="ECO:0008006" key="4">
    <source>
        <dbReference type="Google" id="ProtNLM"/>
    </source>
</evidence>
<evidence type="ECO:0000313" key="2">
    <source>
        <dbReference type="EMBL" id="RXJ04535.1"/>
    </source>
</evidence>
<dbReference type="Proteomes" id="UP000290649">
    <property type="component" value="Unassembled WGS sequence"/>
</dbReference>
<gene>
    <name evidence="2" type="ORF">DS745_03895</name>
</gene>
<keyword evidence="1" id="KW-0812">Transmembrane</keyword>
<keyword evidence="1" id="KW-1133">Transmembrane helix</keyword>
<sequence>MHPADLIEFIFVGSMILSLVVIAILLRGKWRKYILLFTLVLFVTYSTFFVVKPYWTDYQIARKVILLETYLDERYPLEEWVISTVPHRKRGYKHLNPYYIGVKFAREPEVVYHYWVEDETTIYQIAFSTDKTGEFMFDER</sequence>
<keyword evidence="3" id="KW-1185">Reference proteome</keyword>
<organism evidence="2 3">
    <name type="scientific">Anaerobacillus alkaliphilus</name>
    <dbReference type="NCBI Taxonomy" id="1548597"/>
    <lineage>
        <taxon>Bacteria</taxon>
        <taxon>Bacillati</taxon>
        <taxon>Bacillota</taxon>
        <taxon>Bacilli</taxon>
        <taxon>Bacillales</taxon>
        <taxon>Bacillaceae</taxon>
        <taxon>Anaerobacillus</taxon>
    </lineage>
</organism>
<feature type="transmembrane region" description="Helical" evidence="1">
    <location>
        <begin position="33"/>
        <end position="55"/>
    </location>
</feature>
<dbReference type="AlphaFoldDB" id="A0A4V1LH03"/>
<protein>
    <recommendedName>
        <fullName evidence="4">DUF3139 domain-containing protein</fullName>
    </recommendedName>
</protein>
<evidence type="ECO:0000256" key="1">
    <source>
        <dbReference type="SAM" id="Phobius"/>
    </source>
</evidence>
<comment type="caution">
    <text evidence="2">The sequence shown here is derived from an EMBL/GenBank/DDBJ whole genome shotgun (WGS) entry which is preliminary data.</text>
</comment>
<proteinExistence type="predicted"/>
<feature type="transmembrane region" description="Helical" evidence="1">
    <location>
        <begin position="6"/>
        <end position="26"/>
    </location>
</feature>
<dbReference type="EMBL" id="QOUX01000001">
    <property type="protein sequence ID" value="RXJ04535.1"/>
    <property type="molecule type" value="Genomic_DNA"/>
</dbReference>
<accession>A0A4V1LH03</accession>
<name>A0A4V1LH03_9BACI</name>
<reference evidence="2 3" key="1">
    <citation type="journal article" date="2019" name="Int. J. Syst. Evol. Microbiol.">
        <title>Anaerobacillus alkaliphilus sp. nov., a novel alkaliphilic and moderately halophilic bacterium.</title>
        <authorList>
            <person name="Borsodi A.K."/>
            <person name="Aszalos J.M."/>
            <person name="Bihari P."/>
            <person name="Nagy I."/>
            <person name="Schumann P."/>
            <person name="Sproer C."/>
            <person name="Kovacs A.L."/>
            <person name="Boka K."/>
            <person name="Dobosy P."/>
            <person name="Ovari M."/>
            <person name="Szili-Kovacs T."/>
            <person name="Toth E."/>
        </authorList>
    </citation>
    <scope>NUCLEOTIDE SEQUENCE [LARGE SCALE GENOMIC DNA]</scope>
    <source>
        <strain evidence="2 3">B16-10</strain>
    </source>
</reference>
<evidence type="ECO:0000313" key="3">
    <source>
        <dbReference type="Proteomes" id="UP000290649"/>
    </source>
</evidence>